<accession>A0AAV7SH51</accession>
<evidence type="ECO:0000256" key="1">
    <source>
        <dbReference type="SAM" id="MobiDB-lite"/>
    </source>
</evidence>
<name>A0AAV7SH51_PLEWA</name>
<dbReference type="AlphaFoldDB" id="A0AAV7SH51"/>
<dbReference type="EMBL" id="JANPWB010000008">
    <property type="protein sequence ID" value="KAJ1163389.1"/>
    <property type="molecule type" value="Genomic_DNA"/>
</dbReference>
<organism evidence="2 3">
    <name type="scientific">Pleurodeles waltl</name>
    <name type="common">Iberian ribbed newt</name>
    <dbReference type="NCBI Taxonomy" id="8319"/>
    <lineage>
        <taxon>Eukaryota</taxon>
        <taxon>Metazoa</taxon>
        <taxon>Chordata</taxon>
        <taxon>Craniata</taxon>
        <taxon>Vertebrata</taxon>
        <taxon>Euteleostomi</taxon>
        <taxon>Amphibia</taxon>
        <taxon>Batrachia</taxon>
        <taxon>Caudata</taxon>
        <taxon>Salamandroidea</taxon>
        <taxon>Salamandridae</taxon>
        <taxon>Pleurodelinae</taxon>
        <taxon>Pleurodeles</taxon>
    </lineage>
</organism>
<feature type="compositionally biased region" description="Pro residues" evidence="1">
    <location>
        <begin position="84"/>
        <end position="93"/>
    </location>
</feature>
<evidence type="ECO:0000313" key="2">
    <source>
        <dbReference type="EMBL" id="KAJ1163389.1"/>
    </source>
</evidence>
<feature type="compositionally biased region" description="Basic and acidic residues" evidence="1">
    <location>
        <begin position="1"/>
        <end position="10"/>
    </location>
</feature>
<keyword evidence="3" id="KW-1185">Reference proteome</keyword>
<sequence>MYRSVGDRRGLPFFGTTDKNWASSVRKFTGPPGAGQPESAGGPRRSCDRTPAIPIVCASRRPRSGAGDRPARPASNHQQGRGLPPAPGSPSPPKVRAGTAIVLPRLRPLTPIAATVPKCRTARSGASRQQIGVGPSGAEQLGVRHVHLRGHAPPSEMV</sequence>
<feature type="region of interest" description="Disordered" evidence="1">
    <location>
        <begin position="119"/>
        <end position="158"/>
    </location>
</feature>
<proteinExistence type="predicted"/>
<feature type="region of interest" description="Disordered" evidence="1">
    <location>
        <begin position="1"/>
        <end position="102"/>
    </location>
</feature>
<protein>
    <submittedName>
        <fullName evidence="2">Uncharacterized protein</fullName>
    </submittedName>
</protein>
<reference evidence="2" key="1">
    <citation type="journal article" date="2022" name="bioRxiv">
        <title>Sequencing and chromosome-scale assembly of the giantPleurodeles waltlgenome.</title>
        <authorList>
            <person name="Brown T."/>
            <person name="Elewa A."/>
            <person name="Iarovenko S."/>
            <person name="Subramanian E."/>
            <person name="Araus A.J."/>
            <person name="Petzold A."/>
            <person name="Susuki M."/>
            <person name="Suzuki K.-i.T."/>
            <person name="Hayashi T."/>
            <person name="Toyoda A."/>
            <person name="Oliveira C."/>
            <person name="Osipova E."/>
            <person name="Leigh N.D."/>
            <person name="Simon A."/>
            <person name="Yun M.H."/>
        </authorList>
    </citation>
    <scope>NUCLEOTIDE SEQUENCE</scope>
    <source>
        <strain evidence="2">20211129_DDA</strain>
        <tissue evidence="2">Liver</tissue>
    </source>
</reference>
<comment type="caution">
    <text evidence="2">The sequence shown here is derived from an EMBL/GenBank/DDBJ whole genome shotgun (WGS) entry which is preliminary data.</text>
</comment>
<gene>
    <name evidence="2" type="ORF">NDU88_003847</name>
</gene>
<evidence type="ECO:0000313" key="3">
    <source>
        <dbReference type="Proteomes" id="UP001066276"/>
    </source>
</evidence>
<dbReference type="Proteomes" id="UP001066276">
    <property type="component" value="Chromosome 4_2"/>
</dbReference>